<reference evidence="1" key="1">
    <citation type="submission" date="2013-11" db="EMBL/GenBank/DDBJ databases">
        <title>Draft genome sequence and annotation of the entomopathogenic bacteria, Xenorhabdus cabanillasi strain JM26 and Xenorhabdus szentirmai strain DSM 16338.</title>
        <authorList>
            <person name="Gualtieri M."/>
            <person name="Ogier J.C."/>
            <person name="Pages S."/>
            <person name="Givaudan A."/>
            <person name="Gaudriault S."/>
        </authorList>
    </citation>
    <scope>NUCLEOTIDE SEQUENCE [LARGE SCALE GENOMIC DNA]</scope>
    <source>
        <strain evidence="1">DSM 16338</strain>
    </source>
</reference>
<accession>W1IUK8</accession>
<gene>
    <name evidence="1" type="ORF">XSR1_120037</name>
</gene>
<name>W1IUK8_9GAMM</name>
<organism evidence="1 2">
    <name type="scientific">Xenorhabdus szentirmaii DSM 16338</name>
    <dbReference type="NCBI Taxonomy" id="1427518"/>
    <lineage>
        <taxon>Bacteria</taxon>
        <taxon>Pseudomonadati</taxon>
        <taxon>Pseudomonadota</taxon>
        <taxon>Gammaproteobacteria</taxon>
        <taxon>Enterobacterales</taxon>
        <taxon>Morganellaceae</taxon>
        <taxon>Xenorhabdus</taxon>
    </lineage>
</organism>
<proteinExistence type="predicted"/>
<dbReference type="EMBL" id="CBXF010000024">
    <property type="protein sequence ID" value="CDL81306.1"/>
    <property type="molecule type" value="Genomic_DNA"/>
</dbReference>
<dbReference type="Proteomes" id="UP000019202">
    <property type="component" value="Unassembled WGS sequence"/>
</dbReference>
<evidence type="ECO:0000313" key="1">
    <source>
        <dbReference type="EMBL" id="CDL81306.1"/>
    </source>
</evidence>
<keyword evidence="2" id="KW-1185">Reference proteome</keyword>
<sequence length="48" mass="5592">MTPLQYLFCRNIKIPIIPNRTMAFKLVIFDRKLLSKGKDILGKRDEGV</sequence>
<evidence type="ECO:0000313" key="2">
    <source>
        <dbReference type="Proteomes" id="UP000019202"/>
    </source>
</evidence>
<comment type="caution">
    <text evidence="1">The sequence shown here is derived from an EMBL/GenBank/DDBJ whole genome shotgun (WGS) entry which is preliminary data.</text>
</comment>
<dbReference type="AlphaFoldDB" id="W1IUK8"/>
<protein>
    <submittedName>
        <fullName evidence="1">Uncharacterized protein</fullName>
    </submittedName>
</protein>